<dbReference type="InterPro" id="IPR008942">
    <property type="entry name" value="ENTH_VHS"/>
</dbReference>
<dbReference type="InterPro" id="IPR006569">
    <property type="entry name" value="CID_dom"/>
</dbReference>
<dbReference type="PANTHER" id="PTHR12550">
    <property type="entry name" value="HEPATOMA-DERIVED GROWTH FACTOR-RELATED"/>
    <property type="match status" value="1"/>
</dbReference>
<feature type="compositionally biased region" description="Pro residues" evidence="8">
    <location>
        <begin position="1190"/>
        <end position="1200"/>
    </location>
</feature>
<dbReference type="Gene3D" id="1.25.40.90">
    <property type="match status" value="1"/>
</dbReference>
<feature type="domain" description="PWWP" evidence="9">
    <location>
        <begin position="20"/>
        <end position="77"/>
    </location>
</feature>
<evidence type="ECO:0000313" key="12">
    <source>
        <dbReference type="Proteomes" id="UP001604277"/>
    </source>
</evidence>
<comment type="caution">
    <text evidence="11">The sequence shown here is derived from an EMBL/GenBank/DDBJ whole genome shotgun (WGS) entry which is preliminary data.</text>
</comment>
<dbReference type="InterPro" id="IPR000313">
    <property type="entry name" value="PWWP_dom"/>
</dbReference>
<evidence type="ECO:0000256" key="8">
    <source>
        <dbReference type="SAM" id="MobiDB-lite"/>
    </source>
</evidence>
<accession>A0ABD1W7M1</accession>
<evidence type="ECO:0000256" key="6">
    <source>
        <dbReference type="ARBA" id="ARBA00023163"/>
    </source>
</evidence>
<dbReference type="SMART" id="SM00582">
    <property type="entry name" value="RPR"/>
    <property type="match status" value="1"/>
</dbReference>
<sequence length="1455" mass="159103">MAPGRKRGAKGVKTMSKLGLGDLVLAKVKGHPAWPAKISRAEDWERAPDPKKYFVQFFGTSEIAFIAPADIQVFTSEAKDKVSARCQGKTVKVFSQAVKEICEEFEELQRKKSSGIRNDTNKQILESEPPSVDQVADTALEVNLKDGMDFEESNSRMEIKGLGNQSSGLDPCSQRQSEADCQDIKLNTSDDVNHSLSPVTSSKQRNKLFSDGTNLVKESGSTSSLCRHSFHKEGGSRDNKLVKRHHNGIQNELTNGDKPKLAVASQRKPEGANVMLRGSAVSAACNNSVYHVDLSFENSEDEMKRKFASGGNMESSTDNLRSGLDVGSVKAENKLLKDKKYSEAADDFRMNIEVNCEEQEKVEFSLGKMRAQHGCEKQMFQSNEVSYPFERPKSADIADNATVIKAQTSRKNDSKSPNVLDVMDNTEAKRTQGANDENGPFGVQTANEPNASVDEDDLRPTKRHQRALQAENRLGSSGARKNDLLQHDKVRSPVKQLPKKRRAVRLCDEDDDDGELPKTPIHGGFANKVSVLPPVSDSTRRSFLHSKIYVQDQLGMSTSSATAQQGMAKGREISAARVSSSPTQLDSEKLSARVAKPVLVSPKRSPQSIAGNKPLAELQNKHFSKAPGNISQKKAAAGSNRGPVAASDRLNSYINKPTDERNKPTSSGEKRKNTPKSDSRINDSVLMGNQIGSIASLGDRLDVVKDDKASFPIDSKVSETVMSMKHLIAAAAQARKRQAHFQFFYGNPLPLLVPDADIPGRSPSLEPATQVFESRSVPQLDVQVLRPHSSLSSSSSDVRKSSSTNQHENEEFEDRIVNSGKRTAGGSLSGGTEAAVARDAFEGMIETLSRTKESIGRATRLAIDCAKYGIANEVVELLIQKLENEPSFHRRVDLFFLVDSITQCSHTQKGIAGASYIPTVQEALPRLIGAAAPPGSGAHENRRQCHKVLRLWLERKILPESVLRHYMDEIGISNDDASAGLSLRRPSRAERSIDDPIREMEGMLVDEYGSNAMFQLPGFLSSHMFEEEEEEEDYIRTNLCMEVADTSPSQRPSSIGDPETYTVTPSDRRHCTLEDVDGELEMEDVSGHQKDERQFLSNGVFDISSVEQISDRFLESASNNSIELLLRHEGSPPLPLESPPATPPLPNSPPPPPPPPPHSMSPSPPPPPPPAPLSQQHLYLHQPVDSLPTLLPPPSFPPHPGLMSQHFPPLASSISTSSPAAAYQHPPFPHEIGAIPTGNQFAQMAANTPHGAHIDASVRCETLAQQSPCFPPAGVSNAREHSGYNLSRPLDYGPGDAYIYPQSSQHRQPFLPSSASFAQRPLCPDPPPPPQHPHSHYTYPKPSAQEHQYPTYSLPKLSDAPRRFTGDEQWWMQSNGLNADHPRSGWMAGGGSCSGPPFAHEGYFGQPPERPPTSNVGFLSSTPMTLPAATPISGHSIPHMLPCRPDIPAIKWRPA</sequence>
<feature type="compositionally biased region" description="Basic and acidic residues" evidence="8">
    <location>
        <begin position="657"/>
        <end position="681"/>
    </location>
</feature>
<evidence type="ECO:0000256" key="4">
    <source>
        <dbReference type="ARBA" id="ARBA00023015"/>
    </source>
</evidence>
<evidence type="ECO:0000259" key="9">
    <source>
        <dbReference type="PROSITE" id="PS50812"/>
    </source>
</evidence>
<name>A0ABD1W7M1_9LAMI</name>
<dbReference type="PANTHER" id="PTHR12550:SF70">
    <property type="entry name" value="JIL-1 ANCHORING AND STABILIZING PROTEIN, ISOFORM A"/>
    <property type="match status" value="1"/>
</dbReference>
<keyword evidence="4" id="KW-0805">Transcription regulation</keyword>
<gene>
    <name evidence="11" type="ORF">Fot_14900</name>
</gene>
<comment type="subcellular location">
    <subcellularLocation>
        <location evidence="1">Nucleus</location>
    </subcellularLocation>
</comment>
<feature type="region of interest" description="Disordered" evidence="8">
    <location>
        <begin position="786"/>
        <end position="832"/>
    </location>
</feature>
<keyword evidence="12" id="KW-1185">Reference proteome</keyword>
<keyword evidence="5" id="KW-0287">Flowering</keyword>
<feature type="compositionally biased region" description="Pro residues" evidence="8">
    <location>
        <begin position="1323"/>
        <end position="1332"/>
    </location>
</feature>
<dbReference type="PROSITE" id="PS51391">
    <property type="entry name" value="CID"/>
    <property type="match status" value="1"/>
</dbReference>
<dbReference type="SUPFAM" id="SSF63748">
    <property type="entry name" value="Tudor/PWWP/MBT"/>
    <property type="match status" value="1"/>
</dbReference>
<dbReference type="PROSITE" id="PS50812">
    <property type="entry name" value="PWWP"/>
    <property type="match status" value="1"/>
</dbReference>
<feature type="compositionally biased region" description="Basic and acidic residues" evidence="8">
    <location>
        <begin position="480"/>
        <end position="491"/>
    </location>
</feature>
<evidence type="ECO:0000256" key="2">
    <source>
        <dbReference type="ARBA" id="ARBA00022473"/>
    </source>
</evidence>
<dbReference type="FunFam" id="1.25.40.90:FF:000037">
    <property type="entry name" value="Enhancer of ag-4 2"/>
    <property type="match status" value="1"/>
</dbReference>
<reference evidence="12" key="1">
    <citation type="submission" date="2024-07" db="EMBL/GenBank/DDBJ databases">
        <title>Two chromosome-level genome assemblies of Korean endemic species Abeliophyllum distichum and Forsythia ovata (Oleaceae).</title>
        <authorList>
            <person name="Jang H."/>
        </authorList>
    </citation>
    <scope>NUCLEOTIDE SEQUENCE [LARGE SCALE GENOMIC DNA]</scope>
</reference>
<proteinExistence type="predicted"/>
<feature type="region of interest" description="Disordered" evidence="8">
    <location>
        <begin position="560"/>
        <end position="590"/>
    </location>
</feature>
<evidence type="ECO:0000313" key="11">
    <source>
        <dbReference type="EMBL" id="KAL2545667.1"/>
    </source>
</evidence>
<keyword evidence="6" id="KW-0804">Transcription</keyword>
<keyword evidence="3" id="KW-0507">mRNA processing</keyword>
<dbReference type="GO" id="GO:0005634">
    <property type="term" value="C:nucleus"/>
    <property type="evidence" value="ECO:0007669"/>
    <property type="project" value="UniProtKB-SubCell"/>
</dbReference>
<feature type="compositionally biased region" description="Pro residues" evidence="8">
    <location>
        <begin position="1132"/>
        <end position="1172"/>
    </location>
</feature>
<feature type="region of interest" description="Disordered" evidence="8">
    <location>
        <begin position="1129"/>
        <end position="1175"/>
    </location>
</feature>
<feature type="region of interest" description="Disordered" evidence="8">
    <location>
        <begin position="1315"/>
        <end position="1348"/>
    </location>
</feature>
<feature type="region of interest" description="Disordered" evidence="8">
    <location>
        <begin position="1185"/>
        <end position="1204"/>
    </location>
</feature>
<dbReference type="GO" id="GO:0009908">
    <property type="term" value="P:flower development"/>
    <property type="evidence" value="ECO:0007669"/>
    <property type="project" value="UniProtKB-KW"/>
</dbReference>
<organism evidence="11 12">
    <name type="scientific">Forsythia ovata</name>
    <dbReference type="NCBI Taxonomy" id="205694"/>
    <lineage>
        <taxon>Eukaryota</taxon>
        <taxon>Viridiplantae</taxon>
        <taxon>Streptophyta</taxon>
        <taxon>Embryophyta</taxon>
        <taxon>Tracheophyta</taxon>
        <taxon>Spermatophyta</taxon>
        <taxon>Magnoliopsida</taxon>
        <taxon>eudicotyledons</taxon>
        <taxon>Gunneridae</taxon>
        <taxon>Pentapetalae</taxon>
        <taxon>asterids</taxon>
        <taxon>lamiids</taxon>
        <taxon>Lamiales</taxon>
        <taxon>Oleaceae</taxon>
        <taxon>Forsythieae</taxon>
        <taxon>Forsythia</taxon>
    </lineage>
</organism>
<dbReference type="EMBL" id="JBFOLJ010000004">
    <property type="protein sequence ID" value="KAL2545667.1"/>
    <property type="molecule type" value="Genomic_DNA"/>
</dbReference>
<dbReference type="Pfam" id="PF04818">
    <property type="entry name" value="CID"/>
    <property type="match status" value="1"/>
</dbReference>
<evidence type="ECO:0000259" key="10">
    <source>
        <dbReference type="PROSITE" id="PS51391"/>
    </source>
</evidence>
<dbReference type="SMART" id="SM00293">
    <property type="entry name" value="PWWP"/>
    <property type="match status" value="1"/>
</dbReference>
<protein>
    <submittedName>
        <fullName evidence="11">ENHANCER OF AG-4 protein 2-like</fullName>
    </submittedName>
</protein>
<feature type="region of interest" description="Disordered" evidence="8">
    <location>
        <begin position="430"/>
        <end position="521"/>
    </location>
</feature>
<dbReference type="Proteomes" id="UP001604277">
    <property type="component" value="Unassembled WGS sequence"/>
</dbReference>
<evidence type="ECO:0000256" key="1">
    <source>
        <dbReference type="ARBA" id="ARBA00004123"/>
    </source>
</evidence>
<keyword evidence="2" id="KW-0217">Developmental protein</keyword>
<evidence type="ECO:0000256" key="3">
    <source>
        <dbReference type="ARBA" id="ARBA00022664"/>
    </source>
</evidence>
<dbReference type="Pfam" id="PF00855">
    <property type="entry name" value="PWWP"/>
    <property type="match status" value="1"/>
</dbReference>
<evidence type="ECO:0000256" key="7">
    <source>
        <dbReference type="ARBA" id="ARBA00023242"/>
    </source>
</evidence>
<keyword evidence="7" id="KW-0539">Nucleus</keyword>
<feature type="region of interest" description="Disordered" evidence="8">
    <location>
        <begin position="629"/>
        <end position="684"/>
    </location>
</feature>
<evidence type="ECO:0000256" key="5">
    <source>
        <dbReference type="ARBA" id="ARBA00023089"/>
    </source>
</evidence>
<feature type="region of interest" description="Disordered" evidence="8">
    <location>
        <begin position="1045"/>
        <end position="1065"/>
    </location>
</feature>
<dbReference type="GO" id="GO:0006397">
    <property type="term" value="P:mRNA processing"/>
    <property type="evidence" value="ECO:0007669"/>
    <property type="project" value="UniProtKB-KW"/>
</dbReference>
<dbReference type="Gene3D" id="2.30.30.140">
    <property type="match status" value="1"/>
</dbReference>
<feature type="domain" description="CID" evidence="10">
    <location>
        <begin position="833"/>
        <end position="974"/>
    </location>
</feature>